<comment type="subunit">
    <text evidence="2">May associate with the eukaryotic translation initiation factor 3 (eIF-3) complex.</text>
</comment>
<accession>A0ABR3GDY4</accession>
<keyword evidence="6" id="KW-1185">Reference proteome</keyword>
<protein>
    <recommendedName>
        <fullName evidence="2">Clustered mitochondria protein homolog</fullName>
    </recommendedName>
    <alternativeName>
        <fullName evidence="2">Protein TIF31 homolog</fullName>
    </alternativeName>
</protein>
<dbReference type="InterPro" id="IPR027523">
    <property type="entry name" value="CLU_prot"/>
</dbReference>
<evidence type="ECO:0000313" key="6">
    <source>
        <dbReference type="Proteomes" id="UP001447188"/>
    </source>
</evidence>
<sequence>MANSTDAAAANGEPELSLEQTSATTTTAAEETEETAVADHHGELFQLTVRLPHKPDQIQIMVSPAEQVQDIRQTIVELPGTFQYTCFHLEHNGQRISDYVELTDVPGIGADSELVLVEDPYTEKEARIHMLRIRELIGAAAARIEVTHGIGAGLSLFDGLDQQEDEKDTKGKEANHPMSDFDFNAAASLDHFLPHTDPIPIPKCVKGLCLSSWNPPPNSLRQRGHLLYLQVTTLEGDTFQISAHVSGFYVNKCTSNKFDPSPRTSPKPYSAHSLITLLAQLSPSFEKEFIAFQEWNARKDPLTTYPPTNAIPAAPWLVPAPTPAAQYNHTADPARPQESYLLAGTENVDSLRDFNEEFQSTRELPRETVQDRVFRERLLSKLFADYTEAAVRGAVAIAKGELAPLNPTEGRDAQIYVHNNIFFSHGSDGVGTFASEGGDEAARVATGKDVMGVKAVNGLDIPGLQTPGTVVVDYMGRRLVAQSIVPGIFRPRDEGQSQIDYGGVEGKDVVATNDTFVPLFERMSNAMRVKKHTVWDKEEKPHQLVASVETKGLLGTDGRKYVLDLYRITPLDVAFLERYWKGVDGIEDGGYPHRMAVLRQELVEAFWKVKMREYVSAELEKKKEAKAVKAKEEESKEKSTEAVEADKKENPEGSEKETKEGGEDVEKKPEETQDTIDISGFDFALNPDVMSSQVPQTEEDKAQMESDEKDVRDACDFLHQKVIPRLIEDLKEGEVGSPMDGHSLSRLMHKRGINIRYLGTIAALATEHGSKLMSIRVIATQEMIARACKYIFNALVRGVPAPLAPFCISHFLNCLLGGERNPNPKVVSDEGLWKLYHDADFSFEQLTVEGLRAGIEKEVQKRYRFELEKGWEAKMKPLQMLRELALKLGLQLRIKNYEFGPVKAQEVAKSNGDAAATNGNADKKSKKKKSPTASVADFFEISKGPVTTFEPEDLLNVVPIVKDSASKSQLAEEALEAGRISLIQDHKEIGQELLLESLSLHEQIYGVLHPEVARVYNTLSMLYYQLDEKAAAVELARKAVIVSERTLGVDSAETILNYLNLGLFEHASGNTKTALAYIKHAFGFWRIIYGDAHPDSVTTMNNVAVMLQALKYYTDSRKWFEASLKVCESIFGKSSPHTATLCFQLAQALALDNDSKGAVSKMRDAYTVFLAQLGPKDRNTKEAENWLEQLTQNAVTLARQAKDLQERRKRMLGMTPRVTMAAKPQPQVGQSSTGVAESTTSATSRSGMDSRSIDDLLKFIEGAENPKPKKRAPKVNPKKRGGGVGGSGRN</sequence>
<dbReference type="InterPro" id="IPR025697">
    <property type="entry name" value="CLU_dom"/>
</dbReference>
<feature type="region of interest" description="Disordered" evidence="3">
    <location>
        <begin position="1219"/>
        <end position="1290"/>
    </location>
</feature>
<dbReference type="Pfam" id="PF13236">
    <property type="entry name" value="CLU"/>
    <property type="match status" value="1"/>
</dbReference>
<comment type="function">
    <text evidence="2">mRNA-binding protein involved in proper cytoplasmic distribution of mitochondria.</text>
</comment>
<dbReference type="Pfam" id="PF05303">
    <property type="entry name" value="GSKIP_dom"/>
    <property type="match status" value="1"/>
</dbReference>
<proteinExistence type="inferred from homology"/>
<dbReference type="Gene3D" id="1.25.40.10">
    <property type="entry name" value="Tetratricopeptide repeat domain"/>
    <property type="match status" value="2"/>
</dbReference>
<dbReference type="PROSITE" id="PS51823">
    <property type="entry name" value="CLU"/>
    <property type="match status" value="1"/>
</dbReference>
<dbReference type="SUPFAM" id="SSF103107">
    <property type="entry name" value="Hypothetical protein c14orf129, hspc210"/>
    <property type="match status" value="1"/>
</dbReference>
<keyword evidence="1 2" id="KW-0963">Cytoplasm</keyword>
<dbReference type="InterPro" id="IPR007967">
    <property type="entry name" value="GSKIP_dom"/>
</dbReference>
<keyword evidence="2" id="KW-0694">RNA-binding</keyword>
<feature type="region of interest" description="Disordered" evidence="3">
    <location>
        <begin position="1"/>
        <end position="34"/>
    </location>
</feature>
<dbReference type="InterPro" id="IPR023231">
    <property type="entry name" value="GSKIP_dom_sf"/>
</dbReference>
<evidence type="ECO:0000259" key="4">
    <source>
        <dbReference type="PROSITE" id="PS51823"/>
    </source>
</evidence>
<name>A0ABR3GDY4_9PEZI</name>
<dbReference type="PANTHER" id="PTHR12601:SF6">
    <property type="entry name" value="CLUSTERED MITOCHONDRIA PROTEIN HOMOLOG"/>
    <property type="match status" value="1"/>
</dbReference>
<dbReference type="InterPro" id="IPR028275">
    <property type="entry name" value="CLU_N"/>
</dbReference>
<evidence type="ECO:0000256" key="1">
    <source>
        <dbReference type="ARBA" id="ARBA00022490"/>
    </source>
</evidence>
<dbReference type="PANTHER" id="PTHR12601">
    <property type="entry name" value="EUKARYOTIC TRANSLATION INITIATION FACTOR 3 SUBUNIT EIF-3"/>
    <property type="match status" value="1"/>
</dbReference>
<dbReference type="SUPFAM" id="SSF48452">
    <property type="entry name" value="TPR-like"/>
    <property type="match status" value="2"/>
</dbReference>
<comment type="subcellular location">
    <subcellularLocation>
        <location evidence="2">Cytoplasm</location>
    </subcellularLocation>
</comment>
<feature type="compositionally biased region" description="Polar residues" evidence="3">
    <location>
        <begin position="1227"/>
        <end position="1249"/>
    </location>
</feature>
<gene>
    <name evidence="2 5" type="primary">CLU1</name>
    <name evidence="2" type="synonym">TIF31</name>
    <name evidence="5" type="ORF">Q9L58_006910</name>
</gene>
<dbReference type="Pfam" id="PF12807">
    <property type="entry name" value="eIF3_p135"/>
    <property type="match status" value="1"/>
</dbReference>
<feature type="compositionally biased region" description="Basic and acidic residues" evidence="3">
    <location>
        <begin position="623"/>
        <end position="671"/>
    </location>
</feature>
<organism evidence="5 6">
    <name type="scientific">Discina gigas</name>
    <dbReference type="NCBI Taxonomy" id="1032678"/>
    <lineage>
        <taxon>Eukaryota</taxon>
        <taxon>Fungi</taxon>
        <taxon>Dikarya</taxon>
        <taxon>Ascomycota</taxon>
        <taxon>Pezizomycotina</taxon>
        <taxon>Pezizomycetes</taxon>
        <taxon>Pezizales</taxon>
        <taxon>Discinaceae</taxon>
        <taxon>Discina</taxon>
    </lineage>
</organism>
<feature type="region of interest" description="Disordered" evidence="3">
    <location>
        <begin position="623"/>
        <end position="677"/>
    </location>
</feature>
<evidence type="ECO:0000256" key="3">
    <source>
        <dbReference type="SAM" id="MobiDB-lite"/>
    </source>
</evidence>
<comment type="caution">
    <text evidence="5">The sequence shown here is derived from an EMBL/GenBank/DDBJ whole genome shotgun (WGS) entry which is preliminary data.</text>
</comment>
<feature type="domain" description="Clu" evidence="4">
    <location>
        <begin position="332"/>
        <end position="576"/>
    </location>
</feature>
<evidence type="ECO:0000256" key="2">
    <source>
        <dbReference type="HAMAP-Rule" id="MF_03013"/>
    </source>
</evidence>
<dbReference type="Proteomes" id="UP001447188">
    <property type="component" value="Unassembled WGS sequence"/>
</dbReference>
<evidence type="ECO:0000313" key="5">
    <source>
        <dbReference type="EMBL" id="KAL0634172.1"/>
    </source>
</evidence>
<dbReference type="EMBL" id="JBBBZM010000102">
    <property type="protein sequence ID" value="KAL0634172.1"/>
    <property type="molecule type" value="Genomic_DNA"/>
</dbReference>
<dbReference type="InterPro" id="IPR033646">
    <property type="entry name" value="CLU-central"/>
</dbReference>
<comment type="similarity">
    <text evidence="2">Belongs to the CLU family.</text>
</comment>
<reference evidence="5 6" key="1">
    <citation type="submission" date="2024-02" db="EMBL/GenBank/DDBJ databases">
        <title>Discinaceae phylogenomics.</title>
        <authorList>
            <person name="Dirks A.C."/>
            <person name="James T.Y."/>
        </authorList>
    </citation>
    <scope>NUCLEOTIDE SEQUENCE [LARGE SCALE GENOMIC DNA]</scope>
    <source>
        <strain evidence="5 6">ACD0624</strain>
    </source>
</reference>
<dbReference type="InterPro" id="IPR011990">
    <property type="entry name" value="TPR-like_helical_dom_sf"/>
</dbReference>
<feature type="compositionally biased region" description="Basic residues" evidence="3">
    <location>
        <begin position="1268"/>
        <end position="1281"/>
    </location>
</feature>
<dbReference type="CDD" id="cd15466">
    <property type="entry name" value="CLU-central"/>
    <property type="match status" value="1"/>
</dbReference>
<dbReference type="HAMAP" id="MF_03013">
    <property type="entry name" value="CLU"/>
    <property type="match status" value="1"/>
</dbReference>
<dbReference type="Pfam" id="PF15044">
    <property type="entry name" value="CLU_N"/>
    <property type="match status" value="1"/>
</dbReference>
<dbReference type="Pfam" id="PF13424">
    <property type="entry name" value="TPR_12"/>
    <property type="match status" value="1"/>
</dbReference>
<dbReference type="Gene3D" id="3.30.2280.10">
    <property type="entry name" value="Hypothetical protein (hspc210)"/>
    <property type="match status" value="1"/>
</dbReference>
<dbReference type="Pfam" id="PF13374">
    <property type="entry name" value="TPR_10"/>
    <property type="match status" value="2"/>
</dbReference>